<gene>
    <name evidence="3" type="ORF">HYDPIDRAFT_190199</name>
</gene>
<keyword evidence="2" id="KW-0812">Transmembrane</keyword>
<feature type="region of interest" description="Disordered" evidence="1">
    <location>
        <begin position="394"/>
        <end position="414"/>
    </location>
</feature>
<protein>
    <submittedName>
        <fullName evidence="3">Unplaced genomic scaffold scaffold_43, whole genome shotgun sequence</fullName>
    </submittedName>
</protein>
<dbReference type="Proteomes" id="UP000053820">
    <property type="component" value="Unassembled WGS sequence"/>
</dbReference>
<feature type="compositionally biased region" description="Polar residues" evidence="1">
    <location>
        <begin position="399"/>
        <end position="413"/>
    </location>
</feature>
<keyword evidence="2" id="KW-0472">Membrane</keyword>
<name>A0A0C9W236_9AGAM</name>
<dbReference type="InterPro" id="IPR016024">
    <property type="entry name" value="ARM-type_fold"/>
</dbReference>
<keyword evidence="2" id="KW-1133">Transmembrane helix</keyword>
<evidence type="ECO:0000313" key="3">
    <source>
        <dbReference type="EMBL" id="KIJ60018.1"/>
    </source>
</evidence>
<dbReference type="EMBL" id="KN839877">
    <property type="protein sequence ID" value="KIJ60018.1"/>
    <property type="molecule type" value="Genomic_DNA"/>
</dbReference>
<evidence type="ECO:0000256" key="1">
    <source>
        <dbReference type="SAM" id="MobiDB-lite"/>
    </source>
</evidence>
<feature type="region of interest" description="Disordered" evidence="1">
    <location>
        <begin position="635"/>
        <end position="669"/>
    </location>
</feature>
<sequence>MRQEASSSGLILKPTDLVWMPDDLDFGTSDSMSIPWRLVEIIPIKHQVTFSGSGENARRWHLFHPRRIIPGQKVHASVLFANAYRPRATLGPGFDVTAGSEVTSARLQSSVDGLPKKLWETRLFDATAAKELVNHLTEHERVAPIYLDRLLFMLRFKEGMDSIRELPECHEKLRAIAEKGDNLVKLIAIVACFEASEGQVKLSKDIYDSAREYLKVLAERKHRDCTRVLALLRPLTKHDELRESLLTPDVVTHFVTFLDSMLKDRRGQPGENFIHVMDGLVCLLQCDALRDNLIKELVSSPDPEHYDRLLSMLAMQDNKHLIASLRVLGLIAQKARGECVHVKPRLRELASTHKCLVGQLAVEVLLALYDPEDPKGRLETSLRDSSFRANLASALSRPNVDSPQDSGSNSSASEGDKALRQLFGLDDNIRKYLLEQKAMHTFVDRLQHKRSALLSAYALMVAYPELVADDLRQHIIAGPAPGHIVNMLRLDYFDEAIGGYEGFQIFYELMKNGKALNILRETCRLIWGETEELRRRVTRYDITEVLAKKLGGGKPDEVRTSLLFLSIIRSFDSNGKWAEELVNRSLDHLKAREWKNQKAGVTILSSLAQTKYGIATINNRVSEIIDILLPKEFSPNPASGESEGTNTATTNLPPRTGSTGPRSKQPPSWMLGPACALRALSEDPTLRATILKTQEFRSLKDLMIAGNLVGDTETSAWQVKTPTVGDVSSMIEKMIGSVEGQHSTNGLTSIGDSALPHIQHWDRLGDVVRHSAIAAVTGLPVVLGVSALTVTALIALTPVFVSIGLYR</sequence>
<dbReference type="AlphaFoldDB" id="A0A0C9W236"/>
<feature type="transmembrane region" description="Helical" evidence="2">
    <location>
        <begin position="781"/>
        <end position="806"/>
    </location>
</feature>
<dbReference type="HOGENOM" id="CLU_018827_0_0_1"/>
<keyword evidence="4" id="KW-1185">Reference proteome</keyword>
<proteinExistence type="predicted"/>
<reference evidence="3 4" key="1">
    <citation type="submission" date="2014-04" db="EMBL/GenBank/DDBJ databases">
        <title>Evolutionary Origins and Diversification of the Mycorrhizal Mutualists.</title>
        <authorList>
            <consortium name="DOE Joint Genome Institute"/>
            <consortium name="Mycorrhizal Genomics Consortium"/>
            <person name="Kohler A."/>
            <person name="Kuo A."/>
            <person name="Nagy L.G."/>
            <person name="Floudas D."/>
            <person name="Copeland A."/>
            <person name="Barry K.W."/>
            <person name="Cichocki N."/>
            <person name="Veneault-Fourrey C."/>
            <person name="LaButti K."/>
            <person name="Lindquist E.A."/>
            <person name="Lipzen A."/>
            <person name="Lundell T."/>
            <person name="Morin E."/>
            <person name="Murat C."/>
            <person name="Riley R."/>
            <person name="Ohm R."/>
            <person name="Sun H."/>
            <person name="Tunlid A."/>
            <person name="Henrissat B."/>
            <person name="Grigoriev I.V."/>
            <person name="Hibbett D.S."/>
            <person name="Martin F."/>
        </authorList>
    </citation>
    <scope>NUCLEOTIDE SEQUENCE [LARGE SCALE GENOMIC DNA]</scope>
    <source>
        <strain evidence="3 4">MD-312</strain>
    </source>
</reference>
<dbReference type="SUPFAM" id="SSF48371">
    <property type="entry name" value="ARM repeat"/>
    <property type="match status" value="1"/>
</dbReference>
<feature type="compositionally biased region" description="Polar residues" evidence="1">
    <location>
        <begin position="636"/>
        <end position="666"/>
    </location>
</feature>
<dbReference type="OrthoDB" id="538223at2759"/>
<accession>A0A0C9W236</accession>
<organism evidence="3 4">
    <name type="scientific">Hydnomerulius pinastri MD-312</name>
    <dbReference type="NCBI Taxonomy" id="994086"/>
    <lineage>
        <taxon>Eukaryota</taxon>
        <taxon>Fungi</taxon>
        <taxon>Dikarya</taxon>
        <taxon>Basidiomycota</taxon>
        <taxon>Agaricomycotina</taxon>
        <taxon>Agaricomycetes</taxon>
        <taxon>Agaricomycetidae</taxon>
        <taxon>Boletales</taxon>
        <taxon>Boletales incertae sedis</taxon>
        <taxon>Leucogyrophana</taxon>
    </lineage>
</organism>
<evidence type="ECO:0000313" key="4">
    <source>
        <dbReference type="Proteomes" id="UP000053820"/>
    </source>
</evidence>
<evidence type="ECO:0000256" key="2">
    <source>
        <dbReference type="SAM" id="Phobius"/>
    </source>
</evidence>